<feature type="compositionally biased region" description="Acidic residues" evidence="6">
    <location>
        <begin position="84"/>
        <end position="93"/>
    </location>
</feature>
<feature type="transmembrane region" description="Helical" evidence="7">
    <location>
        <begin position="281"/>
        <end position="302"/>
    </location>
</feature>
<dbReference type="Pfam" id="PF04024">
    <property type="entry name" value="PspC"/>
    <property type="match status" value="1"/>
</dbReference>
<reference evidence="9 10" key="1">
    <citation type="submission" date="2020-08" db="EMBL/GenBank/DDBJ databases">
        <title>Genomic Encyclopedia of Type Strains, Phase IV (KMG-IV): sequencing the most valuable type-strain genomes for metagenomic binning, comparative biology and taxonomic classification.</title>
        <authorList>
            <person name="Goeker M."/>
        </authorList>
    </citation>
    <scope>NUCLEOTIDE SEQUENCE [LARGE SCALE GENOMIC DNA]</scope>
    <source>
        <strain evidence="9 10">DSM 22548</strain>
    </source>
</reference>
<evidence type="ECO:0000256" key="4">
    <source>
        <dbReference type="ARBA" id="ARBA00022989"/>
    </source>
</evidence>
<sequence length="557" mass="62297">MKKNITINLFGQLYNIDEDAYELLEKYQKNIRSYFSRREGGEEVADDVEHRVAELFAELKEQGVEAITIEQVESIINRIGDPQEMEEAEEGEETAPGAMPPPVYGEGTTRRFFRDPEDRMLGGVISGATKYFGGTDPLPWRILFVLAVIFTWTALGLVYLVLWALIPEARTAEERLQMRGEPVNPSTIRDEVMRGVKATQDFVANPRVQSQATGCLGIMVKVILFLVMGFVVLILGSILLTILISMITFGAAAVAGVESASWGGPFAELCEFQSQMPDVKWWIWIGLFSGLILVAIPLVGIVRAMFRKPNSEPMSVATKATFTIIWVIAFGLALFSTITGVMRAKTFTDKYNEKQRVVYHQENTRNGVFLDDSSWRYLDSEGWKVVRLSGTDEASDSFDDPLYDSDNSEDCPEVEGLHLEADEGKNLDFEIQKSLTVSPGVYKIQGMRRVDGQGITLYAVLDSSLVKTQEFEPGVFMSSEENSRILEDLVPNANIKAIERNLMQTQWMPFSMIVEVKKGGLLSYGFSTASSFRRNPLTAREFSTAYVNIMRISGTAK</sequence>
<organism evidence="9 10">
    <name type="scientific">Alloprevotella rava</name>
    <dbReference type="NCBI Taxonomy" id="671218"/>
    <lineage>
        <taxon>Bacteria</taxon>
        <taxon>Pseudomonadati</taxon>
        <taxon>Bacteroidota</taxon>
        <taxon>Bacteroidia</taxon>
        <taxon>Bacteroidales</taxon>
        <taxon>Prevotellaceae</taxon>
        <taxon>Alloprevotella</taxon>
    </lineage>
</organism>
<protein>
    <submittedName>
        <fullName evidence="9">Phage shock protein PspC (Stress-responsive transcriptional regulator)</fullName>
    </submittedName>
</protein>
<dbReference type="AlphaFoldDB" id="A0A7W5UI59"/>
<evidence type="ECO:0000256" key="5">
    <source>
        <dbReference type="ARBA" id="ARBA00023136"/>
    </source>
</evidence>
<evidence type="ECO:0000259" key="8">
    <source>
        <dbReference type="Pfam" id="PF04024"/>
    </source>
</evidence>
<dbReference type="PANTHER" id="PTHR33885:SF3">
    <property type="entry name" value="PHAGE SHOCK PROTEIN C"/>
    <property type="match status" value="1"/>
</dbReference>
<evidence type="ECO:0000256" key="3">
    <source>
        <dbReference type="ARBA" id="ARBA00022692"/>
    </source>
</evidence>
<dbReference type="InterPro" id="IPR007168">
    <property type="entry name" value="Phageshock_PspC_N"/>
</dbReference>
<keyword evidence="5 7" id="KW-0472">Membrane</keyword>
<evidence type="ECO:0000313" key="10">
    <source>
        <dbReference type="Proteomes" id="UP000541425"/>
    </source>
</evidence>
<dbReference type="GO" id="GO:0005886">
    <property type="term" value="C:plasma membrane"/>
    <property type="evidence" value="ECO:0007669"/>
    <property type="project" value="UniProtKB-SubCell"/>
</dbReference>
<accession>A0A7W5UI59</accession>
<proteinExistence type="predicted"/>
<keyword evidence="4 7" id="KW-1133">Transmembrane helix</keyword>
<gene>
    <name evidence="9" type="ORF">FHS60_000223</name>
</gene>
<comment type="caution">
    <text evidence="9">The sequence shown here is derived from an EMBL/GenBank/DDBJ whole genome shotgun (WGS) entry which is preliminary data.</text>
</comment>
<evidence type="ECO:0000256" key="7">
    <source>
        <dbReference type="SAM" id="Phobius"/>
    </source>
</evidence>
<feature type="domain" description="Phage shock protein PspC N-terminal" evidence="8">
    <location>
        <begin position="110"/>
        <end position="169"/>
    </location>
</feature>
<name>A0A7W5UI59_9BACT</name>
<dbReference type="RefSeq" id="WP_183693821.1">
    <property type="nucleotide sequence ID" value="NZ_JACICA010000001.1"/>
</dbReference>
<feature type="transmembrane region" description="Helical" evidence="7">
    <location>
        <begin position="323"/>
        <end position="342"/>
    </location>
</feature>
<dbReference type="EMBL" id="JACICA010000001">
    <property type="protein sequence ID" value="MBB3701781.1"/>
    <property type="molecule type" value="Genomic_DNA"/>
</dbReference>
<feature type="transmembrane region" description="Helical" evidence="7">
    <location>
        <begin position="142"/>
        <end position="166"/>
    </location>
</feature>
<evidence type="ECO:0000256" key="1">
    <source>
        <dbReference type="ARBA" id="ARBA00004162"/>
    </source>
</evidence>
<evidence type="ECO:0000256" key="6">
    <source>
        <dbReference type="SAM" id="MobiDB-lite"/>
    </source>
</evidence>
<comment type="subcellular location">
    <subcellularLocation>
        <location evidence="1">Cell membrane</location>
        <topology evidence="1">Single-pass membrane protein</topology>
    </subcellularLocation>
</comment>
<dbReference type="Proteomes" id="UP000541425">
    <property type="component" value="Unassembled WGS sequence"/>
</dbReference>
<evidence type="ECO:0000256" key="2">
    <source>
        <dbReference type="ARBA" id="ARBA00022475"/>
    </source>
</evidence>
<feature type="region of interest" description="Disordered" evidence="6">
    <location>
        <begin position="84"/>
        <end position="103"/>
    </location>
</feature>
<dbReference type="InterPro" id="IPR052027">
    <property type="entry name" value="PspC"/>
</dbReference>
<keyword evidence="2" id="KW-1003">Cell membrane</keyword>
<evidence type="ECO:0000313" key="9">
    <source>
        <dbReference type="EMBL" id="MBB3701781.1"/>
    </source>
</evidence>
<dbReference type="PANTHER" id="PTHR33885">
    <property type="entry name" value="PHAGE SHOCK PROTEIN C"/>
    <property type="match status" value="1"/>
</dbReference>
<keyword evidence="3 7" id="KW-0812">Transmembrane</keyword>
<feature type="transmembrane region" description="Helical" evidence="7">
    <location>
        <begin position="222"/>
        <end position="255"/>
    </location>
</feature>